<protein>
    <recommendedName>
        <fullName evidence="1">WD repeat and coiled-coil-containing protein</fullName>
    </recommendedName>
</protein>
<evidence type="ECO:0000313" key="6">
    <source>
        <dbReference type="EMBL" id="MBY04550.1"/>
    </source>
</evidence>
<keyword evidence="4" id="KW-0175">Coiled coil</keyword>
<evidence type="ECO:0000256" key="4">
    <source>
        <dbReference type="ARBA" id="ARBA00023054"/>
    </source>
</evidence>
<dbReference type="KEGG" id="oti:135401148"/>
<dbReference type="EMBL" id="GGLE01000424">
    <property type="protein sequence ID" value="MBY04550.1"/>
    <property type="molecule type" value="Transcribed_RNA"/>
</dbReference>
<evidence type="ECO:0000256" key="5">
    <source>
        <dbReference type="SAM" id="MobiDB-lite"/>
    </source>
</evidence>
<evidence type="ECO:0000256" key="2">
    <source>
        <dbReference type="ARBA" id="ARBA00022574"/>
    </source>
</evidence>
<feature type="region of interest" description="Disordered" evidence="5">
    <location>
        <begin position="426"/>
        <end position="449"/>
    </location>
</feature>
<dbReference type="InterPro" id="IPR028041">
    <property type="entry name" value="WDCP"/>
</dbReference>
<evidence type="ECO:0000256" key="3">
    <source>
        <dbReference type="ARBA" id="ARBA00022737"/>
    </source>
</evidence>
<reference evidence="6" key="1">
    <citation type="submission" date="2018-03" db="EMBL/GenBank/DDBJ databases">
        <title>The relapsing fever spirochete Borrelia turicatae persists in the highly oxidative environment of its soft-bodied tick vector.</title>
        <authorList>
            <person name="Bourret T.J."/>
            <person name="Boyle W.K."/>
            <person name="Valenzuela J.G."/>
            <person name="Oliveira F."/>
            <person name="Lopez J.E."/>
        </authorList>
    </citation>
    <scope>NUCLEOTIDE SEQUENCE</scope>
    <source>
        <strain evidence="6">Kansas strain/isolate</strain>
        <tissue evidence="6">Salivary glands</tissue>
    </source>
</reference>
<dbReference type="PANTHER" id="PTHR14897">
    <property type="entry name" value="WD REPEAT AND COILED-COIL-CONTAINING PROTEIN"/>
    <property type="match status" value="1"/>
</dbReference>
<dbReference type="PANTHER" id="PTHR14897:SF5">
    <property type="entry name" value="WD REPEAT AND COILED-COIL-CONTAINING PROTEIN"/>
    <property type="match status" value="1"/>
</dbReference>
<feature type="compositionally biased region" description="Low complexity" evidence="5">
    <location>
        <begin position="434"/>
        <end position="449"/>
    </location>
</feature>
<feature type="compositionally biased region" description="Polar residues" evidence="5">
    <location>
        <begin position="483"/>
        <end position="502"/>
    </location>
</feature>
<keyword evidence="3" id="KW-0677">Repeat</keyword>
<evidence type="ECO:0000256" key="1">
    <source>
        <dbReference type="ARBA" id="ARBA00015683"/>
    </source>
</evidence>
<name>A0A2R5L523_9ACAR</name>
<accession>A0A2R5L523</accession>
<sequence>MELSRCRIRRTGCNALKSCFYCTVGLIWADGDCVFITPLQPPKNSTTSHHQVHFCRHQVLGLFRTVHGLCYSSPKKWPPFISVIAERVDDGSLELSIWRMNTAVQCVSFSKWCVLSLPQLPVLQGCLWHPEKDVFCLVFKDSARIYVINEDNSELQEVKAITPFAGSRFVCGTWSKNGKRLILATESTLMFYNIPCSDIEQTEMEVILGLERVCCIESLEGDRFVCTVELPLDSMVVRSRSERYLLDQTRGPLETLLNIHAATEGPLEGSSQLFLLQWNPDTDKPEVRSWDELYGILSPDLLAVEPSSSLIVVGSNSCHTLYVYGIVDEQLEKLHDINLPKEERPKGVTIHNQEALLMLAKLPEEERQVLSLPRSEFVEYEVVLQSIPLSGSAQPQGSCTLQTLLGQAAKSSISLDSAVSDPINRALPPRYGRSSGVAAPTTAAASTASSSHMLNMAELGRNSGEAAATMTWPRGLLGDLKSHLQSASQRPPSHASATSESHLASRHQEPPPLVEDLTSLLHFHEAGRSDHRGDSVPANDLLDLSSLLSGGALSSSELLVGRNFEELDGEAVLGRGGFHEEFFKKSREDNASRHKDVTGMPHAPVAGGAHTLPRAAEHRTGSEGPALPTLGSVASRLAGLEGCVATLGRSQSRELQEIKNELSAIRRLLISVLFHVLPEEARSDAVAKYT</sequence>
<dbReference type="GO" id="GO:0019900">
    <property type="term" value="F:kinase binding"/>
    <property type="evidence" value="ECO:0007669"/>
    <property type="project" value="TreeGrafter"/>
</dbReference>
<organism evidence="6">
    <name type="scientific">Ornithodoros turicata</name>
    <dbReference type="NCBI Taxonomy" id="34597"/>
    <lineage>
        <taxon>Eukaryota</taxon>
        <taxon>Metazoa</taxon>
        <taxon>Ecdysozoa</taxon>
        <taxon>Arthropoda</taxon>
        <taxon>Chelicerata</taxon>
        <taxon>Arachnida</taxon>
        <taxon>Acari</taxon>
        <taxon>Parasitiformes</taxon>
        <taxon>Ixodida</taxon>
        <taxon>Ixodoidea</taxon>
        <taxon>Argasidae</taxon>
        <taxon>Ornithodorinae</taxon>
        <taxon>Ornithodoros</taxon>
    </lineage>
</organism>
<proteinExistence type="predicted"/>
<dbReference type="Pfam" id="PF15390">
    <property type="entry name" value="WDCP"/>
    <property type="match status" value="2"/>
</dbReference>
<dbReference type="RefSeq" id="XP_064489427.1">
    <property type="nucleotide sequence ID" value="XM_064633357.1"/>
</dbReference>
<dbReference type="GeneID" id="135401148"/>
<dbReference type="AlphaFoldDB" id="A0A2R5L523"/>
<feature type="region of interest" description="Disordered" evidence="5">
    <location>
        <begin position="482"/>
        <end position="510"/>
    </location>
</feature>
<keyword evidence="2" id="KW-0853">WD repeat</keyword>
<dbReference type="SUPFAM" id="SSF69322">
    <property type="entry name" value="Tricorn protease domain 2"/>
    <property type="match status" value="1"/>
</dbReference>